<dbReference type="SUPFAM" id="SSF54909">
    <property type="entry name" value="Dimeric alpha+beta barrel"/>
    <property type="match status" value="1"/>
</dbReference>
<gene>
    <name evidence="2" type="ORF">ABK905_22910</name>
</gene>
<keyword evidence="2" id="KW-0503">Monooxygenase</keyword>
<evidence type="ECO:0000259" key="1">
    <source>
        <dbReference type="PROSITE" id="PS51725"/>
    </source>
</evidence>
<name>A0AAU7Q883_9GAMM</name>
<dbReference type="PROSITE" id="PS51725">
    <property type="entry name" value="ABM"/>
    <property type="match status" value="1"/>
</dbReference>
<proteinExistence type="predicted"/>
<protein>
    <submittedName>
        <fullName evidence="2">Quinol monooxygenase</fullName>
        <ecNumber evidence="2">1.-.-.-</ecNumber>
    </submittedName>
</protein>
<dbReference type="PANTHER" id="PTHR33336:SF3">
    <property type="entry name" value="ABM DOMAIN-CONTAINING PROTEIN"/>
    <property type="match status" value="1"/>
</dbReference>
<accession>A0AAU7Q883</accession>
<dbReference type="InterPro" id="IPR007138">
    <property type="entry name" value="ABM_dom"/>
</dbReference>
<dbReference type="AlphaFoldDB" id="A0AAU7Q883"/>
<dbReference type="EC" id="1.-.-.-" evidence="2"/>
<organism evidence="2">
    <name type="scientific">Acerihabitans sp. KWT182</name>
    <dbReference type="NCBI Taxonomy" id="3157919"/>
    <lineage>
        <taxon>Bacteria</taxon>
        <taxon>Pseudomonadati</taxon>
        <taxon>Pseudomonadota</taxon>
        <taxon>Gammaproteobacteria</taxon>
        <taxon>Enterobacterales</taxon>
        <taxon>Pectobacteriaceae</taxon>
        <taxon>Acerihabitans</taxon>
    </lineage>
</organism>
<reference evidence="2" key="1">
    <citation type="submission" date="2024-06" db="EMBL/GenBank/DDBJ databases">
        <authorList>
            <person name="Coelho C."/>
            <person name="Bento M."/>
            <person name="Garcia E."/>
            <person name="Camelo A."/>
            <person name="Brandao I."/>
            <person name="Espirito Santo C."/>
            <person name="Trovao J."/>
            <person name="Verissimo A."/>
            <person name="Costa J."/>
            <person name="Tiago I."/>
        </authorList>
    </citation>
    <scope>NUCLEOTIDE SEQUENCE</scope>
    <source>
        <strain evidence="2">KWT182</strain>
    </source>
</reference>
<keyword evidence="2" id="KW-0560">Oxidoreductase</keyword>
<dbReference type="GO" id="GO:0004497">
    <property type="term" value="F:monooxygenase activity"/>
    <property type="evidence" value="ECO:0007669"/>
    <property type="project" value="UniProtKB-KW"/>
</dbReference>
<dbReference type="InterPro" id="IPR011008">
    <property type="entry name" value="Dimeric_a/b-barrel"/>
</dbReference>
<dbReference type="PANTHER" id="PTHR33336">
    <property type="entry name" value="QUINOL MONOOXYGENASE YGIN-RELATED"/>
    <property type="match status" value="1"/>
</dbReference>
<dbReference type="Pfam" id="PF03992">
    <property type="entry name" value="ABM"/>
    <property type="match status" value="1"/>
</dbReference>
<evidence type="ECO:0000313" key="2">
    <source>
        <dbReference type="EMBL" id="XBS69273.1"/>
    </source>
</evidence>
<dbReference type="Gene3D" id="3.30.70.100">
    <property type="match status" value="1"/>
</dbReference>
<dbReference type="InterPro" id="IPR050744">
    <property type="entry name" value="AI-2_Isomerase_LsrG"/>
</dbReference>
<feature type="domain" description="ABM" evidence="1">
    <location>
        <begin position="5"/>
        <end position="93"/>
    </location>
</feature>
<dbReference type="GO" id="GO:0005829">
    <property type="term" value="C:cytosol"/>
    <property type="evidence" value="ECO:0007669"/>
    <property type="project" value="TreeGrafter"/>
</dbReference>
<dbReference type="EMBL" id="CP157947">
    <property type="protein sequence ID" value="XBS69273.1"/>
    <property type="molecule type" value="Genomic_DNA"/>
</dbReference>
<sequence length="98" mass="10996">MSTDIHVVAIVEGKPGSAEAIKRIIKPCVEATRLEEGCLQYHLHQDHALSDRFIFIEHWASEAALEKHAQSAPLKEMVKGLSSLTVKPLDVFMLKELY</sequence>